<keyword evidence="4" id="KW-0663">Pyridoxal phosphate</keyword>
<dbReference type="GO" id="GO:0008483">
    <property type="term" value="F:transaminase activity"/>
    <property type="evidence" value="ECO:0007669"/>
    <property type="project" value="UniProtKB-KW"/>
</dbReference>
<feature type="domain" description="Orn/Lys/Arg decarboxylases family 1 pyridoxal-P attachment site" evidence="6">
    <location>
        <begin position="224"/>
        <end position="238"/>
    </location>
</feature>
<evidence type="ECO:0000256" key="4">
    <source>
        <dbReference type="ARBA" id="ARBA00022898"/>
    </source>
</evidence>
<dbReference type="PANTHER" id="PTHR43277:SF4">
    <property type="entry name" value="ARGININE DECARBOXYLASE"/>
    <property type="match status" value="1"/>
</dbReference>
<dbReference type="Gene3D" id="3.40.640.10">
    <property type="entry name" value="Type I PLP-dependent aspartate aminotransferase-like (Major domain)"/>
    <property type="match status" value="1"/>
</dbReference>
<dbReference type="InterPro" id="IPR052357">
    <property type="entry name" value="Orn_Lys_Arg_decarboxylase-I"/>
</dbReference>
<gene>
    <name evidence="7" type="ORF">O0S09_04065</name>
</gene>
<dbReference type="InterPro" id="IPR000310">
    <property type="entry name" value="Orn/Lys/Arg_deCO2ase_major_dom"/>
</dbReference>
<dbReference type="InterPro" id="IPR015421">
    <property type="entry name" value="PyrdxlP-dep_Trfase_major"/>
</dbReference>
<evidence type="ECO:0000256" key="2">
    <source>
        <dbReference type="ARBA" id="ARBA00010671"/>
    </source>
</evidence>
<name>A0ABT4IKZ4_9EURY</name>
<dbReference type="PANTHER" id="PTHR43277">
    <property type="entry name" value="ARGININE DECARBOXYLASE"/>
    <property type="match status" value="1"/>
</dbReference>
<organism evidence="7 8">
    <name type="scientific">Methanocorpusculum vombati</name>
    <dbReference type="NCBI Taxonomy" id="3002864"/>
    <lineage>
        <taxon>Archaea</taxon>
        <taxon>Methanobacteriati</taxon>
        <taxon>Methanobacteriota</taxon>
        <taxon>Stenosarchaea group</taxon>
        <taxon>Methanomicrobia</taxon>
        <taxon>Methanomicrobiales</taxon>
        <taxon>Methanocorpusculaceae</taxon>
        <taxon>Methanocorpusculum</taxon>
    </lineage>
</organism>
<evidence type="ECO:0000313" key="8">
    <source>
        <dbReference type="Proteomes" id="UP001141336"/>
    </source>
</evidence>
<accession>A0ABT4IKZ4</accession>
<dbReference type="EMBL" id="JAPTGC010000004">
    <property type="protein sequence ID" value="MCZ0862430.1"/>
    <property type="molecule type" value="Genomic_DNA"/>
</dbReference>
<dbReference type="Pfam" id="PF03711">
    <property type="entry name" value="OKR_DC_1_C"/>
    <property type="match status" value="1"/>
</dbReference>
<dbReference type="Proteomes" id="UP001141336">
    <property type="component" value="Unassembled WGS sequence"/>
</dbReference>
<dbReference type="RefSeq" id="WP_268922674.1">
    <property type="nucleotide sequence ID" value="NZ_JAPTGC010000004.1"/>
</dbReference>
<dbReference type="Gene3D" id="3.90.105.10">
    <property type="entry name" value="Molybdopterin biosynthesis moea protein, domain 2"/>
    <property type="match status" value="1"/>
</dbReference>
<dbReference type="InterPro" id="IPR015424">
    <property type="entry name" value="PyrdxlP-dep_Trfase"/>
</dbReference>
<comment type="similarity">
    <text evidence="2">Belongs to the Orn/Lys/Arg decarboxylase class-I family.</text>
</comment>
<keyword evidence="8" id="KW-1185">Reference proteome</keyword>
<comment type="caution">
    <text evidence="7">The sequence shown here is derived from an EMBL/GenBank/DDBJ whole genome shotgun (WGS) entry which is preliminary data.</text>
</comment>
<protein>
    <submittedName>
        <fullName evidence="7">Aminotransferase class I/II-fold pyridoxal phosphate-dependent enzyme</fullName>
    </submittedName>
</protein>
<evidence type="ECO:0000313" key="7">
    <source>
        <dbReference type="EMBL" id="MCZ0862430.1"/>
    </source>
</evidence>
<dbReference type="PROSITE" id="PS00703">
    <property type="entry name" value="OKR_DC_1"/>
    <property type="match status" value="1"/>
</dbReference>
<keyword evidence="7" id="KW-0032">Aminotransferase</keyword>
<evidence type="ECO:0000256" key="1">
    <source>
        <dbReference type="ARBA" id="ARBA00001933"/>
    </source>
</evidence>
<keyword evidence="3" id="KW-0210">Decarboxylase</keyword>
<dbReference type="SUPFAM" id="SSF53383">
    <property type="entry name" value="PLP-dependent transferases"/>
    <property type="match status" value="1"/>
</dbReference>
<evidence type="ECO:0000256" key="5">
    <source>
        <dbReference type="ARBA" id="ARBA00023239"/>
    </source>
</evidence>
<reference evidence="7" key="1">
    <citation type="submission" date="2022-12" db="EMBL/GenBank/DDBJ databases">
        <title>Isolation and characterisation of novel Methanocorpusculum spp. from native Australian herbivores indicates the genus is ancestrally host-associated.</title>
        <authorList>
            <person name="Volmer J.G."/>
            <person name="Soo R.M."/>
            <person name="Evans P.N."/>
            <person name="Hoedt E.C."/>
            <person name="Astorga Alsina A.L."/>
            <person name="Woodcroft B.J."/>
            <person name="Tyson G.W."/>
            <person name="Hugenholtz P."/>
            <person name="Morrison M."/>
        </authorList>
    </citation>
    <scope>NUCLEOTIDE SEQUENCE</scope>
    <source>
        <strain evidence="7">CW153</strain>
    </source>
</reference>
<comment type="cofactor">
    <cofactor evidence="1">
        <name>pyridoxal 5'-phosphate</name>
        <dbReference type="ChEBI" id="CHEBI:597326"/>
    </cofactor>
</comment>
<evidence type="ECO:0000259" key="6">
    <source>
        <dbReference type="PROSITE" id="PS00703"/>
    </source>
</evidence>
<dbReference type="SUPFAM" id="SSF55904">
    <property type="entry name" value="Ornithine decarboxylase C-terminal domain"/>
    <property type="match status" value="1"/>
</dbReference>
<proteinExistence type="inferred from homology"/>
<keyword evidence="7" id="KW-0808">Transferase</keyword>
<dbReference type="Pfam" id="PF01276">
    <property type="entry name" value="OKR_DC_1"/>
    <property type="match status" value="1"/>
</dbReference>
<keyword evidence="5" id="KW-0456">Lyase</keyword>
<evidence type="ECO:0000256" key="3">
    <source>
        <dbReference type="ARBA" id="ARBA00022793"/>
    </source>
</evidence>
<dbReference type="InterPro" id="IPR036633">
    <property type="entry name" value="Prn/Lys/Arg_de-COase_C_sf"/>
</dbReference>
<sequence>MTTLPILNFLIRHADKHTVSFHMPGHKGSAIYRRFGYEPFLNRIMDCDITEIPGADNLFQTEGILKAAQEEYANLYGARRSYLLINGTSGGVIAAIMAAVPKGKKLILARNSHKAIFNALVLAGIEPVYAYPEMIHEYGISGVITPEEIERCLAENPDAEAVILPSPNYYGICSDIRAIAEVVHARGKVLIVDQAHGAHLKFFSDAGCAGMPRSAEEQGADITVNSIHKTLASFTQSALLNLNSDRVDSYVLEDKLQMIQSTSPSYLLMASLDINADILKRHGNEIMTNWYEALLFFYREAKTIQGLSVIGNPFDDAGSISLDLTKINLDMSAAGLDAAELEHQLMDRGIFAELTTGNILMCMTGIGNTKADMERLLAALREISRGRTAVQPDKKPVSAVFEAKLSLFPVPQDKERIPLVAGAGRICASAIIPYPPGIPFVCPGEMLTEEVICYIRDLRAAGEKVIGVNDHDEITVGKQ</sequence>
<dbReference type="InterPro" id="IPR008286">
    <property type="entry name" value="Prn/Lys/Arg_de-COase_C"/>
</dbReference>